<dbReference type="PROSITE" id="PS52004">
    <property type="entry name" value="KS3_2"/>
    <property type="match status" value="1"/>
</dbReference>
<dbReference type="InterPro" id="IPR020841">
    <property type="entry name" value="PKS_Beta-ketoAc_synthase_dom"/>
</dbReference>
<dbReference type="Pfam" id="PF02801">
    <property type="entry name" value="Ketoacyl-synt_C"/>
    <property type="match status" value="1"/>
</dbReference>
<keyword evidence="1" id="KW-0596">Phosphopantetheine</keyword>
<feature type="domain" description="Carrier" evidence="5">
    <location>
        <begin position="1142"/>
        <end position="1217"/>
    </location>
</feature>
<dbReference type="SUPFAM" id="SSF47336">
    <property type="entry name" value="ACP-like"/>
    <property type="match status" value="1"/>
</dbReference>
<evidence type="ECO:0000256" key="2">
    <source>
        <dbReference type="ARBA" id="ARBA00022553"/>
    </source>
</evidence>
<dbReference type="Proteomes" id="UP001156398">
    <property type="component" value="Unassembled WGS sequence"/>
</dbReference>
<dbReference type="SMART" id="SM00823">
    <property type="entry name" value="PKS_PP"/>
    <property type="match status" value="1"/>
</dbReference>
<gene>
    <name evidence="7" type="ORF">POF43_017805</name>
</gene>
<dbReference type="Pfam" id="PF00550">
    <property type="entry name" value="PP-binding"/>
    <property type="match status" value="1"/>
</dbReference>
<comment type="caution">
    <text evidence="7">The sequence shown here is derived from an EMBL/GenBank/DDBJ whole genome shotgun (WGS) entry which is preliminary data.</text>
</comment>
<dbReference type="InterPro" id="IPR020806">
    <property type="entry name" value="PKS_PP-bd"/>
</dbReference>
<dbReference type="Gene3D" id="1.10.1200.10">
    <property type="entry name" value="ACP-like"/>
    <property type="match status" value="1"/>
</dbReference>
<dbReference type="RefSeq" id="WP_271323852.1">
    <property type="nucleotide sequence ID" value="NZ_JAAGKO020000025.1"/>
</dbReference>
<keyword evidence="3" id="KW-0808">Transferase</keyword>
<feature type="compositionally biased region" description="Basic and acidic residues" evidence="4">
    <location>
        <begin position="945"/>
        <end position="962"/>
    </location>
</feature>
<evidence type="ECO:0000259" key="5">
    <source>
        <dbReference type="PROSITE" id="PS50075"/>
    </source>
</evidence>
<name>A0ABT6W1D2_9ACTN</name>
<dbReference type="Gene3D" id="3.40.50.720">
    <property type="entry name" value="NAD(P)-binding Rossmann-like Domain"/>
    <property type="match status" value="1"/>
</dbReference>
<dbReference type="Pfam" id="PF22621">
    <property type="entry name" value="CurL-like_PKS_C"/>
    <property type="match status" value="1"/>
</dbReference>
<dbReference type="CDD" id="cd00833">
    <property type="entry name" value="PKS"/>
    <property type="match status" value="1"/>
</dbReference>
<dbReference type="PANTHER" id="PTHR43775">
    <property type="entry name" value="FATTY ACID SYNTHASE"/>
    <property type="match status" value="1"/>
</dbReference>
<evidence type="ECO:0000256" key="3">
    <source>
        <dbReference type="ARBA" id="ARBA00022679"/>
    </source>
</evidence>
<evidence type="ECO:0000256" key="1">
    <source>
        <dbReference type="ARBA" id="ARBA00022450"/>
    </source>
</evidence>
<dbReference type="Gene3D" id="1.10.1240.100">
    <property type="match status" value="1"/>
</dbReference>
<reference evidence="7 8" key="1">
    <citation type="submission" date="2023-05" db="EMBL/GenBank/DDBJ databases">
        <title>Streptantibioticus silvisoli sp. nov., acidotolerant actinomycetes 1 from pine litter.</title>
        <authorList>
            <person name="Swiecimska M."/>
            <person name="Golinska P."/>
            <person name="Sangal V."/>
            <person name="Wachnowicz B."/>
            <person name="Goodfellow M."/>
        </authorList>
    </citation>
    <scope>NUCLEOTIDE SEQUENCE [LARGE SCALE GENOMIC DNA]</scope>
    <source>
        <strain evidence="7 8">SL54</strain>
    </source>
</reference>
<keyword evidence="8" id="KW-1185">Reference proteome</keyword>
<dbReference type="InterPro" id="IPR050091">
    <property type="entry name" value="PKS_NRPS_Biosynth_Enz"/>
</dbReference>
<feature type="domain" description="Ketosynthase family 3 (KS3)" evidence="6">
    <location>
        <begin position="7"/>
        <end position="430"/>
    </location>
</feature>
<dbReference type="EMBL" id="JAAGKO020000025">
    <property type="protein sequence ID" value="MDI5964558.1"/>
    <property type="molecule type" value="Genomic_DNA"/>
</dbReference>
<evidence type="ECO:0000313" key="8">
    <source>
        <dbReference type="Proteomes" id="UP001156398"/>
    </source>
</evidence>
<feature type="region of interest" description="Disordered" evidence="4">
    <location>
        <begin position="884"/>
        <end position="903"/>
    </location>
</feature>
<evidence type="ECO:0000256" key="4">
    <source>
        <dbReference type="SAM" id="MobiDB-lite"/>
    </source>
</evidence>
<dbReference type="SMART" id="SM00825">
    <property type="entry name" value="PKS_KS"/>
    <property type="match status" value="1"/>
</dbReference>
<dbReference type="InterPro" id="IPR014031">
    <property type="entry name" value="Ketoacyl_synth_C"/>
</dbReference>
<dbReference type="InterPro" id="IPR057326">
    <property type="entry name" value="KR_dom"/>
</dbReference>
<accession>A0ABT6W1D2</accession>
<feature type="region of interest" description="Disordered" evidence="4">
    <location>
        <begin position="940"/>
        <end position="962"/>
    </location>
</feature>
<evidence type="ECO:0000313" key="7">
    <source>
        <dbReference type="EMBL" id="MDI5964558.1"/>
    </source>
</evidence>
<sequence length="1218" mass="124837">MTEPVSDAAVAIVGMAGRFPGATGVEELWRNLRAGKGGLREITEAELAAAGVDPALRADPAYVRVGGPVAGLDLLDAAAFGFGPREAATTEPHHRLLLECSWEALEHAGYCPTDPGATVGVFAGAAFPDYLIDNVPGLAREPGGKQLMAAGIERDSLTSLVSYKLGLRGPSTTVQTFCSTSLVAVHLACQSLLTYECDMALAGGAALPLPQPAGYRYEEGGILSPDGRVRSLDADANGTVMGSGVAIVALKRLTDAMADGDHVHAVIIGSAVDNDGADRAGYGAPGVVGQTEVIETALAVAGVKPQSVGYVECHAVGTPLGDSIELAALSRAFGTRRDGRCVLGSVKPSIGHLDRAAGVTGLLSAALSLRDRTLPAVPGFRTPNPALAAAADTFTVLPEDRPWPAGPEPRRAGVSSFGVGGTNAHVVLEEAPPRPPRPAGADPHLLTFSAGDPAALADTTRRLRDHLARHPDEDLADVAYTLQVSRGRFGLRRAVVCRDHADALAALADPDRWIDGETRRRDPRVRLVAGDAVPDAWWPELAAATRRLLAPDPEAAGADPGGRAGALAGLAAALTRLGVRLADDTGPAGTPGGEELLVAPDAGPADGWLLGALARLWQAGAVIDWPALHRGRGRRVPLPTYPFQRRRHWIDAPDPAAPAPRAGARGAAGDRLHGPVWRQHPQPVAGLDQRLRLAGPWLVFAAEDRAEALADRLVHAGAEVAVVRPGPALAADDFGDFTVRPAEPGDPAALLRSLTTAPRTIVHGFSLASPPGAGVAHFDAEQDRGLRSATALLRALADSDLPPAELVLLTRGAVGVLGPDLTHPEHAALAAAVPAPGFGGALGGLRHIDTDPGTGGDADTDTDQVLAGAVDPRAGRRAVRSGGTWLLGHEPHPPADPDASPPQLLPDDVVLITGGLHGGGLAVARHLASAYGCRLVLTTPTALPPRDRSGSGPDDRRTPDVLDLESRGATVVTVPVATGDGAGLREAVRAATDAVGRLDLVVHTVEPGEADDCAAVVRGFHALQAALGDRATRRVALHPTGSGPAAAALEAYARVARLRGDGVWTVVHADLAGAEAAEPDGTGTDLAGRVLAAADPAHATVFTRPPGEDPAPRTVDRPARDAVGGGASGHRDRSALATPFVEPAEGVETTVAGLLAAALDLTGIGADDNFFELGGHSATAVHLAARLADVFGVPLPVTALVEDPTVRLLGARIAGLTG</sequence>
<keyword evidence="2" id="KW-0597">Phosphoprotein</keyword>
<feature type="region of interest" description="Disordered" evidence="4">
    <location>
        <begin position="1102"/>
        <end position="1133"/>
    </location>
</feature>
<dbReference type="SMART" id="SM00822">
    <property type="entry name" value="PKS_KR"/>
    <property type="match status" value="1"/>
</dbReference>
<organism evidence="7 8">
    <name type="scientific">Streptantibioticus silvisoli</name>
    <dbReference type="NCBI Taxonomy" id="2705255"/>
    <lineage>
        <taxon>Bacteria</taxon>
        <taxon>Bacillati</taxon>
        <taxon>Actinomycetota</taxon>
        <taxon>Actinomycetes</taxon>
        <taxon>Kitasatosporales</taxon>
        <taxon>Streptomycetaceae</taxon>
        <taxon>Streptantibioticus</taxon>
    </lineage>
</organism>
<feature type="compositionally biased region" description="Basic and acidic residues" evidence="4">
    <location>
        <begin position="1106"/>
        <end position="1120"/>
    </location>
</feature>
<dbReference type="PANTHER" id="PTHR43775:SF37">
    <property type="entry name" value="SI:DKEY-61P9.11"/>
    <property type="match status" value="1"/>
</dbReference>
<dbReference type="SUPFAM" id="SSF51735">
    <property type="entry name" value="NAD(P)-binding Rossmann-fold domains"/>
    <property type="match status" value="2"/>
</dbReference>
<dbReference type="Pfam" id="PF00109">
    <property type="entry name" value="ketoacyl-synt"/>
    <property type="match status" value="1"/>
</dbReference>
<dbReference type="InterPro" id="IPR014030">
    <property type="entry name" value="Ketoacyl_synth_N"/>
</dbReference>
<protein>
    <submittedName>
        <fullName evidence="7">Beta-ketoacyl synthase N-terminal-like domain-containing protein</fullName>
    </submittedName>
</protein>
<dbReference type="InterPro" id="IPR016039">
    <property type="entry name" value="Thiolase-like"/>
</dbReference>
<dbReference type="PROSITE" id="PS50075">
    <property type="entry name" value="CARRIER"/>
    <property type="match status" value="1"/>
</dbReference>
<dbReference type="Gene3D" id="3.30.70.3290">
    <property type="match status" value="1"/>
</dbReference>
<dbReference type="Gene3D" id="3.40.47.10">
    <property type="match status" value="1"/>
</dbReference>
<dbReference type="InterPro" id="IPR036736">
    <property type="entry name" value="ACP-like_sf"/>
</dbReference>
<evidence type="ECO:0000259" key="6">
    <source>
        <dbReference type="PROSITE" id="PS52004"/>
    </source>
</evidence>
<dbReference type="InterPro" id="IPR009081">
    <property type="entry name" value="PP-bd_ACP"/>
</dbReference>
<proteinExistence type="predicted"/>
<dbReference type="SUPFAM" id="SSF53901">
    <property type="entry name" value="Thiolase-like"/>
    <property type="match status" value="1"/>
</dbReference>
<dbReference type="InterPro" id="IPR036291">
    <property type="entry name" value="NAD(P)-bd_dom_sf"/>
</dbReference>